<accession>V4A462</accession>
<evidence type="ECO:0000256" key="2">
    <source>
        <dbReference type="ARBA" id="ARBA00017600"/>
    </source>
</evidence>
<dbReference type="AlphaFoldDB" id="V4A462"/>
<dbReference type="EMBL" id="KB202793">
    <property type="protein sequence ID" value="ESO88036.1"/>
    <property type="molecule type" value="Genomic_DNA"/>
</dbReference>
<dbReference type="RefSeq" id="XP_009061349.1">
    <property type="nucleotide sequence ID" value="XM_009063101.1"/>
</dbReference>
<dbReference type="OrthoDB" id="331763at2759"/>
<evidence type="ECO:0000256" key="7">
    <source>
        <dbReference type="SAM" id="MobiDB-lite"/>
    </source>
</evidence>
<feature type="region of interest" description="Disordered" evidence="7">
    <location>
        <begin position="73"/>
        <end position="94"/>
    </location>
</feature>
<evidence type="ECO:0000256" key="6">
    <source>
        <dbReference type="ARBA" id="ARBA00093529"/>
    </source>
</evidence>
<dbReference type="InterPro" id="IPR036282">
    <property type="entry name" value="Glutathione-S-Trfase_C_sf"/>
</dbReference>
<keyword evidence="3" id="KW-0251">Elongation factor</keyword>
<dbReference type="CDD" id="cd10308">
    <property type="entry name" value="GST_C_eEF1b_like"/>
    <property type="match status" value="1"/>
</dbReference>
<dbReference type="InterPro" id="IPR049720">
    <property type="entry name" value="EF1B_bsu/dsu"/>
</dbReference>
<proteinExistence type="inferred from homology"/>
<evidence type="ECO:0000256" key="5">
    <source>
        <dbReference type="ARBA" id="ARBA00093309"/>
    </source>
</evidence>
<dbReference type="Pfam" id="PF00736">
    <property type="entry name" value="EF1_GNE"/>
    <property type="match status" value="1"/>
</dbReference>
<organism evidence="9 10">
    <name type="scientific">Lottia gigantea</name>
    <name type="common">Giant owl limpet</name>
    <dbReference type="NCBI Taxonomy" id="225164"/>
    <lineage>
        <taxon>Eukaryota</taxon>
        <taxon>Metazoa</taxon>
        <taxon>Spiralia</taxon>
        <taxon>Lophotrochozoa</taxon>
        <taxon>Mollusca</taxon>
        <taxon>Gastropoda</taxon>
        <taxon>Patellogastropoda</taxon>
        <taxon>Lottioidea</taxon>
        <taxon>Lottiidae</taxon>
        <taxon>Lottia</taxon>
    </lineage>
</organism>
<keyword evidence="4" id="KW-0648">Protein biosynthesis</keyword>
<reference evidence="9 10" key="1">
    <citation type="journal article" date="2013" name="Nature">
        <title>Insights into bilaterian evolution from three spiralian genomes.</title>
        <authorList>
            <person name="Simakov O."/>
            <person name="Marletaz F."/>
            <person name="Cho S.J."/>
            <person name="Edsinger-Gonzales E."/>
            <person name="Havlak P."/>
            <person name="Hellsten U."/>
            <person name="Kuo D.H."/>
            <person name="Larsson T."/>
            <person name="Lv J."/>
            <person name="Arendt D."/>
            <person name="Savage R."/>
            <person name="Osoegawa K."/>
            <person name="de Jong P."/>
            <person name="Grimwood J."/>
            <person name="Chapman J.A."/>
            <person name="Shapiro H."/>
            <person name="Aerts A."/>
            <person name="Otillar R.P."/>
            <person name="Terry A.Y."/>
            <person name="Boore J.L."/>
            <person name="Grigoriev I.V."/>
            <person name="Lindberg D.R."/>
            <person name="Seaver E.C."/>
            <person name="Weisblat D.A."/>
            <person name="Putnam N.H."/>
            <person name="Rokhsar D.S."/>
        </authorList>
    </citation>
    <scope>NUCLEOTIDE SEQUENCE [LARGE SCALE GENOMIC DNA]</scope>
</reference>
<comment type="subunit">
    <text evidence="6">EF-1 is composed of 4 subunits: alpha, beta (alpha subunit of the eEF1B subcomplex), delta (beta subunit of the eEF1B subcomplex), and gamma (gamma subunit of the eEF1B subcomplex). Interacts with elongation factor EEF1A1.</text>
</comment>
<dbReference type="PANTHER" id="PTHR11595:SF21">
    <property type="entry name" value="ELONGATION FACTOR 1-BETA"/>
    <property type="match status" value="1"/>
</dbReference>
<dbReference type="GO" id="GO:0005085">
    <property type="term" value="F:guanyl-nucleotide exchange factor activity"/>
    <property type="evidence" value="ECO:0007669"/>
    <property type="project" value="TreeGrafter"/>
</dbReference>
<dbReference type="GO" id="GO:0003746">
    <property type="term" value="F:translation elongation factor activity"/>
    <property type="evidence" value="ECO:0007669"/>
    <property type="project" value="UniProtKB-KW"/>
</dbReference>
<dbReference type="CTD" id="20245050"/>
<evidence type="ECO:0000256" key="1">
    <source>
        <dbReference type="ARBA" id="ARBA00007411"/>
    </source>
</evidence>
<comment type="function">
    <text evidence="5">Catalytic subunit of the guanine nucleotide exchange factor (GEF) (eEF1B subcomplex) of the eukaryotic elongation factor 1 complex (eEF1). Stimulates the exchange of GDP for GTP on elongation factor 1A (eEF1A), probably by displacing GDP from the nucleotide binding pocket in eEF1A.</text>
</comment>
<dbReference type="KEGG" id="lgi:LOTGIDRAFT_193902"/>
<dbReference type="Gene3D" id="1.20.1050.130">
    <property type="match status" value="1"/>
</dbReference>
<dbReference type="PANTHER" id="PTHR11595">
    <property type="entry name" value="EF-HAND AND COILED-COIL DOMAIN-CONTAINING FAMILY MEMBER"/>
    <property type="match status" value="1"/>
</dbReference>
<dbReference type="InterPro" id="IPR036219">
    <property type="entry name" value="eEF-1beta-like_sf"/>
</dbReference>
<dbReference type="GO" id="GO:0005829">
    <property type="term" value="C:cytosol"/>
    <property type="evidence" value="ECO:0007669"/>
    <property type="project" value="TreeGrafter"/>
</dbReference>
<dbReference type="STRING" id="225164.V4A462"/>
<dbReference type="OMA" id="YRWYKHI"/>
<protein>
    <recommendedName>
        <fullName evidence="2">Elongation factor 1-beta</fullName>
    </recommendedName>
</protein>
<dbReference type="InterPro" id="IPR014038">
    <property type="entry name" value="EF1B_bsu/dsu_GNE"/>
</dbReference>
<dbReference type="Gene3D" id="3.30.70.60">
    <property type="match status" value="1"/>
</dbReference>
<gene>
    <name evidence="9" type="ORF">LOTGIDRAFT_193902</name>
</gene>
<dbReference type="HOGENOM" id="CLU_050172_0_2_1"/>
<keyword evidence="10" id="KW-1185">Reference proteome</keyword>
<feature type="domain" description="Translation elongation factor EF1B beta/delta subunit guanine nucleotide exchange" evidence="8">
    <location>
        <begin position="136"/>
        <end position="222"/>
    </location>
</feature>
<evidence type="ECO:0000313" key="10">
    <source>
        <dbReference type="Proteomes" id="UP000030746"/>
    </source>
</evidence>
<dbReference type="GeneID" id="20245050"/>
<dbReference type="CDD" id="cd00292">
    <property type="entry name" value="EF1B"/>
    <property type="match status" value="1"/>
</dbReference>
<evidence type="ECO:0000256" key="4">
    <source>
        <dbReference type="ARBA" id="ARBA00022917"/>
    </source>
</evidence>
<dbReference type="SUPFAM" id="SSF47616">
    <property type="entry name" value="GST C-terminal domain-like"/>
    <property type="match status" value="1"/>
</dbReference>
<dbReference type="GO" id="GO:0005853">
    <property type="term" value="C:eukaryotic translation elongation factor 1 complex"/>
    <property type="evidence" value="ECO:0007669"/>
    <property type="project" value="InterPro"/>
</dbReference>
<dbReference type="FunFam" id="1.20.1050.130:FF:000001">
    <property type="entry name" value="Putative Elongation factor 1-beta"/>
    <property type="match status" value="1"/>
</dbReference>
<dbReference type="SMART" id="SM00888">
    <property type="entry name" value="EF1_GNE"/>
    <property type="match status" value="1"/>
</dbReference>
<dbReference type="PROSITE" id="PS00824">
    <property type="entry name" value="EF1BD_1"/>
    <property type="match status" value="1"/>
</dbReference>
<dbReference type="InterPro" id="IPR001326">
    <property type="entry name" value="Transl_elong_EF1B_B/D_CS"/>
</dbReference>
<dbReference type="Proteomes" id="UP000030746">
    <property type="component" value="Unassembled WGS sequence"/>
</dbReference>
<dbReference type="InterPro" id="IPR014717">
    <property type="entry name" value="Transl_elong_EF1B/ribsomal_bS6"/>
</dbReference>
<comment type="similarity">
    <text evidence="1">Belongs to the EF-1-beta/EF-1-delta family.</text>
</comment>
<dbReference type="SUPFAM" id="SSF54984">
    <property type="entry name" value="eEF-1beta-like"/>
    <property type="match status" value="1"/>
</dbReference>
<name>V4A462_LOTGI</name>
<dbReference type="FunFam" id="3.30.70.60:FF:000001">
    <property type="entry name" value="Elongation factor 1-beta 1 like"/>
    <property type="match status" value="1"/>
</dbReference>
<evidence type="ECO:0000256" key="3">
    <source>
        <dbReference type="ARBA" id="ARBA00022768"/>
    </source>
</evidence>
<sequence length="222" mass="24432">MGFGDLKSKDGLSSLNTFFADRSYIDGYSPSAADAVVFEALASAPASNYPHALRWYNHIKSYGDLRKSFPGTRKPVTSYGNSTAPAADGDDDDDDFDLFGGDDDGEDAEAALEELKKKRVAEYEARKAKKPTVIAKSSIILEVKPWDDETDMKEVEKNVRSIEADGLRWAASKLVPVGYGINKLQINCVVEDDKIGTDFLEEEITKFEDLVQSVDIAGFNKI</sequence>
<evidence type="ECO:0000259" key="8">
    <source>
        <dbReference type="SMART" id="SM00888"/>
    </source>
</evidence>
<evidence type="ECO:0000313" key="9">
    <source>
        <dbReference type="EMBL" id="ESO88036.1"/>
    </source>
</evidence>